<organism evidence="16 17">
    <name type="scientific">Octopus sinensis</name>
    <name type="common">East Asian common octopus</name>
    <dbReference type="NCBI Taxonomy" id="2607531"/>
    <lineage>
        <taxon>Eukaryota</taxon>
        <taxon>Metazoa</taxon>
        <taxon>Spiralia</taxon>
        <taxon>Lophotrochozoa</taxon>
        <taxon>Mollusca</taxon>
        <taxon>Cephalopoda</taxon>
        <taxon>Coleoidea</taxon>
        <taxon>Octopodiformes</taxon>
        <taxon>Octopoda</taxon>
        <taxon>Incirrata</taxon>
        <taxon>Octopodidae</taxon>
        <taxon>Octopus</taxon>
    </lineage>
</organism>
<evidence type="ECO:0000256" key="13">
    <source>
        <dbReference type="SAM" id="Phobius"/>
    </source>
</evidence>
<dbReference type="SUPFAM" id="SSF49313">
    <property type="entry name" value="Cadherin-like"/>
    <property type="match status" value="6"/>
</dbReference>
<evidence type="ECO:0000256" key="5">
    <source>
        <dbReference type="ARBA" id="ARBA00022737"/>
    </source>
</evidence>
<feature type="domain" description="Cadherin" evidence="15">
    <location>
        <begin position="347"/>
        <end position="450"/>
    </location>
</feature>
<evidence type="ECO:0000313" key="16">
    <source>
        <dbReference type="Proteomes" id="UP000515154"/>
    </source>
</evidence>
<sequence>MWVQVCIFLFLLRQSNCMESYHVNEEEPPGTFVGDIADSLPQQDKSNIVFEMLQGESKNLFRVTKSGKVYTLQKLDAEALCSYNAECYRTLDVTIKSGGIVKYVREIKIIVNDIDDNKPIFPKSEVNLLFSESAGKGMKKPIFNAVDKDISIQNSEIKYEINKGDDAPFSLDISKKVDGTSQLKIVLDEQLDRETKNTHTIQVIAKGSRSSEEESILKIKIVVLDFNDNAPVFMQKKYNFSIGNTVRSNMPIAAVSATDADSGMNSKISYRFSSKTLETAVAHFKLNEESGEIFLNTQISKMKQKSYQLYIEATDGGSPALSSDAIVWVYVTNQENNAPYIEVTFITQSNNTLTISEKQPVDTFLAYVKIRDNDKGKNGDVECGIKHDYFHLEDAGENRYSLRLKKEVDRETTTSMSFKIKCQDKGSPPLTAEKQFSVYIEDVNDVPPQFTKSSFTFITYENGEKGFPIGFVNVSDPDLGPGGEVSYYLKSETNRNFPFHISNFGFISTTQSLDREQCDIYRFKVLAKDNGTPSLTSTANITVEIVDVNDNAPYFTFPSGNLFNVEFNYFPGSSKEITVLRASDRDSHVNAFLKYEILGGNIKKLFKVNPYTGVLSFSRTVNQNDAGLYNLELAVKDKGKPVLSATTTLSLKLTVSNKTLTTFTASSKTPDNSININLFIIIIVAAVIVSLVLVISITLCIVKRNDQRNIHYSTVVNSPRKYPHTNKHIEYFHKQLPHSDSPVTMPVMCRRQSLPGFQSDHNWSDPGIHYHTLKEGRPKITIQRTTTSPDTAGDKETKFTSPYCYSDLSTISYADSGRGYSEGYTTHYEELPDPYLRRQETHPEEETPKPDSTLPRNNNTGTVPRPKLPDNNVDTNTDENTKLKSFSPDSTFQQLPLKNSFSSTNKPLPAIPNVP</sequence>
<keyword evidence="10" id="KW-0325">Glycoprotein</keyword>
<dbReference type="PANTHER" id="PTHR24028">
    <property type="entry name" value="CADHERIN-87A"/>
    <property type="match status" value="1"/>
</dbReference>
<dbReference type="CDD" id="cd11304">
    <property type="entry name" value="Cadherin_repeat"/>
    <property type="match status" value="5"/>
</dbReference>
<feature type="domain" description="Cadherin" evidence="15">
    <location>
        <begin position="23"/>
        <end position="121"/>
    </location>
</feature>
<keyword evidence="9 13" id="KW-0472">Membrane</keyword>
<gene>
    <name evidence="17" type="primary">LOC115219541</name>
</gene>
<dbReference type="GO" id="GO:0005509">
    <property type="term" value="F:calcium ion binding"/>
    <property type="evidence" value="ECO:0007669"/>
    <property type="project" value="UniProtKB-UniRule"/>
</dbReference>
<keyword evidence="8 13" id="KW-1133">Transmembrane helix</keyword>
<dbReference type="AlphaFoldDB" id="A0A6P7T5P4"/>
<evidence type="ECO:0000256" key="11">
    <source>
        <dbReference type="PROSITE-ProRule" id="PRU00043"/>
    </source>
</evidence>
<protein>
    <submittedName>
        <fullName evidence="17">Protocadherin beta-13</fullName>
    </submittedName>
</protein>
<dbReference type="Pfam" id="PF00028">
    <property type="entry name" value="Cadherin"/>
    <property type="match status" value="5"/>
</dbReference>
<evidence type="ECO:0000256" key="8">
    <source>
        <dbReference type="ARBA" id="ARBA00022989"/>
    </source>
</evidence>
<feature type="domain" description="Cadherin" evidence="15">
    <location>
        <begin position="234"/>
        <end position="341"/>
    </location>
</feature>
<dbReference type="FunFam" id="2.60.40.60:FF:000004">
    <property type="entry name" value="Protocadherin 1 gamma 2"/>
    <property type="match status" value="1"/>
</dbReference>
<feature type="domain" description="Cadherin" evidence="15">
    <location>
        <begin position="577"/>
        <end position="663"/>
    </location>
</feature>
<dbReference type="PANTHER" id="PTHR24028:SF146">
    <property type="entry name" value="CADHERIN 96CB, ISOFORM D-RELATED"/>
    <property type="match status" value="1"/>
</dbReference>
<keyword evidence="5" id="KW-0677">Repeat</keyword>
<dbReference type="KEGG" id="osn:115219541"/>
<keyword evidence="3 13" id="KW-0812">Transmembrane</keyword>
<dbReference type="InterPro" id="IPR002126">
    <property type="entry name" value="Cadherin-like_dom"/>
</dbReference>
<evidence type="ECO:0000256" key="14">
    <source>
        <dbReference type="SAM" id="SignalP"/>
    </source>
</evidence>
<dbReference type="FunFam" id="2.60.40.60:FF:000020">
    <property type="entry name" value="Dachsous cadherin-related 1b"/>
    <property type="match status" value="1"/>
</dbReference>
<dbReference type="GO" id="GO:0005886">
    <property type="term" value="C:plasma membrane"/>
    <property type="evidence" value="ECO:0007669"/>
    <property type="project" value="UniProtKB-SubCell"/>
</dbReference>
<dbReference type="Gene3D" id="2.60.40.60">
    <property type="entry name" value="Cadherins"/>
    <property type="match status" value="6"/>
</dbReference>
<dbReference type="GO" id="GO:0007156">
    <property type="term" value="P:homophilic cell adhesion via plasma membrane adhesion molecules"/>
    <property type="evidence" value="ECO:0007669"/>
    <property type="project" value="InterPro"/>
</dbReference>
<comment type="subcellular location">
    <subcellularLocation>
        <location evidence="1">Cell membrane</location>
        <topology evidence="1">Single-pass type I membrane protein</topology>
    </subcellularLocation>
</comment>
<dbReference type="PROSITE" id="PS00232">
    <property type="entry name" value="CADHERIN_1"/>
    <property type="match status" value="2"/>
</dbReference>
<feature type="compositionally biased region" description="Basic and acidic residues" evidence="12">
    <location>
        <begin position="839"/>
        <end position="849"/>
    </location>
</feature>
<evidence type="ECO:0000256" key="2">
    <source>
        <dbReference type="ARBA" id="ARBA00022475"/>
    </source>
</evidence>
<dbReference type="Proteomes" id="UP000515154">
    <property type="component" value="Linkage group LG14"/>
</dbReference>
<keyword evidence="2" id="KW-1003">Cell membrane</keyword>
<dbReference type="RefSeq" id="XP_029645602.1">
    <property type="nucleotide sequence ID" value="XM_029789742.2"/>
</dbReference>
<evidence type="ECO:0000256" key="1">
    <source>
        <dbReference type="ARBA" id="ARBA00004251"/>
    </source>
</evidence>
<feature type="region of interest" description="Disordered" evidence="12">
    <location>
        <begin position="778"/>
        <end position="799"/>
    </location>
</feature>
<evidence type="ECO:0000256" key="12">
    <source>
        <dbReference type="SAM" id="MobiDB-lite"/>
    </source>
</evidence>
<feature type="transmembrane region" description="Helical" evidence="13">
    <location>
        <begin position="678"/>
        <end position="702"/>
    </location>
</feature>
<keyword evidence="16" id="KW-1185">Reference proteome</keyword>
<dbReference type="InterPro" id="IPR015919">
    <property type="entry name" value="Cadherin-like_sf"/>
</dbReference>
<reference evidence="17" key="1">
    <citation type="submission" date="2025-08" db="UniProtKB">
        <authorList>
            <consortium name="RefSeq"/>
        </authorList>
    </citation>
    <scope>IDENTIFICATION</scope>
</reference>
<name>A0A6P7T5P4_9MOLL</name>
<dbReference type="PROSITE" id="PS50268">
    <property type="entry name" value="CADHERIN_2"/>
    <property type="match status" value="6"/>
</dbReference>
<dbReference type="InterPro" id="IPR050174">
    <property type="entry name" value="Protocadherin/Cadherin-CA"/>
</dbReference>
<evidence type="ECO:0000256" key="4">
    <source>
        <dbReference type="ARBA" id="ARBA00022729"/>
    </source>
</evidence>
<proteinExistence type="predicted"/>
<dbReference type="Pfam" id="PF08266">
    <property type="entry name" value="Cadherin_2"/>
    <property type="match status" value="1"/>
</dbReference>
<dbReference type="SMART" id="SM00112">
    <property type="entry name" value="CA"/>
    <property type="match status" value="6"/>
</dbReference>
<feature type="chain" id="PRO_5028324968" evidence="14">
    <location>
        <begin position="18"/>
        <end position="915"/>
    </location>
</feature>
<accession>A0A6P7T5P4</accession>
<dbReference type="FunFam" id="2.60.40.60:FF:000002">
    <property type="entry name" value="Protocadherin alpha 2"/>
    <property type="match status" value="1"/>
</dbReference>
<dbReference type="FunFam" id="2.60.40.60:FF:000036">
    <property type="entry name" value="Protocadherin 9"/>
    <property type="match status" value="1"/>
</dbReference>
<evidence type="ECO:0000256" key="10">
    <source>
        <dbReference type="ARBA" id="ARBA00023180"/>
    </source>
</evidence>
<evidence type="ECO:0000313" key="17">
    <source>
        <dbReference type="RefSeq" id="XP_029645602.1"/>
    </source>
</evidence>
<feature type="region of interest" description="Disordered" evidence="12">
    <location>
        <begin position="839"/>
        <end position="915"/>
    </location>
</feature>
<evidence type="ECO:0000256" key="7">
    <source>
        <dbReference type="ARBA" id="ARBA00022889"/>
    </source>
</evidence>
<feature type="domain" description="Cadherin" evidence="15">
    <location>
        <begin position="122"/>
        <end position="233"/>
    </location>
</feature>
<evidence type="ECO:0000259" key="15">
    <source>
        <dbReference type="PROSITE" id="PS50268"/>
    </source>
</evidence>
<dbReference type="InterPro" id="IPR013164">
    <property type="entry name" value="Cadherin_N"/>
</dbReference>
<feature type="domain" description="Cadherin" evidence="15">
    <location>
        <begin position="451"/>
        <end position="555"/>
    </location>
</feature>
<evidence type="ECO:0000256" key="9">
    <source>
        <dbReference type="ARBA" id="ARBA00023136"/>
    </source>
</evidence>
<evidence type="ECO:0000256" key="3">
    <source>
        <dbReference type="ARBA" id="ARBA00022692"/>
    </source>
</evidence>
<dbReference type="PRINTS" id="PR00205">
    <property type="entry name" value="CADHERIN"/>
</dbReference>
<keyword evidence="7" id="KW-0130">Cell adhesion</keyword>
<evidence type="ECO:0000256" key="6">
    <source>
        <dbReference type="ARBA" id="ARBA00022837"/>
    </source>
</evidence>
<keyword evidence="4 14" id="KW-0732">Signal</keyword>
<keyword evidence="6 11" id="KW-0106">Calcium</keyword>
<dbReference type="InterPro" id="IPR020894">
    <property type="entry name" value="Cadherin_CS"/>
</dbReference>
<feature type="signal peptide" evidence="14">
    <location>
        <begin position="1"/>
        <end position="17"/>
    </location>
</feature>
<feature type="compositionally biased region" description="Polar residues" evidence="12">
    <location>
        <begin position="883"/>
        <end position="906"/>
    </location>
</feature>